<feature type="region of interest" description="Disordered" evidence="6">
    <location>
        <begin position="226"/>
        <end position="363"/>
    </location>
</feature>
<sequence length="755" mass="81775">MSHNSTPRLNSKRTPGAMASETPGHASLHSESSPASSQHPLLRNYAGCGLKVSDQNVTNARQLLNAYVYEYLLKSTLPETAKQFVAEADVPSISAGQALARTSPLLMNRPENSVFNKDNGSAMLSGGTPLAVAQLTEEHNLPGLALSMEAPQGFLYEWWQVYWDVHQAKNNRNRSSAMAGQYYQMQMMRQRQTQEAFGLDIHAQNPNFTPHASVLGPGQTPVGMVNAPHGVQMNGPGMVNPGPQGPIQPNQQQQQQLQRQMQGQQPPPHMDPRQQRYMMQMMMKQQQFQQQQQQQQLHQQRQQQQQQQPHPQQGPQGLQPPANPQNIQLQQQQQTPHQTPLQTPLQTPPVNQIPRQHPHGMDQSLNNLAMKQPMYVPQPGMSQAQNRIQQQAQTQMNNLRQQAVVAQQQQGPGQGSAAAAVAAVAAAAAAASANPHSRDAPTPANVNGQRINQIRSRQMPLNMEGMPYQGNMPNGAAMSPPYVTGNVMGNGMPMAPNAQSGRNSNALQDYQMQLMVLERQNKKRLDIARLNGTTESPVAMQQVQHPMHMNQGPPAQSPHMLNHASPGGVAKPKRELVKKGKQPASNNAMTPKSAGTETGALNGRASTQTKREREAPLTPAADTEGTKKKKKLSGGDSPKKPAKSTGAKREKATPKIKAADEPGAEIENGDVGDSMNGKMPPPSGPFFQPTLGSVEIIAGSEAGASGNGEVNFFNPGGNSSIDDIDFDFNLFLDGGDEGLNDGLSGFNWGNPIEGD</sequence>
<dbReference type="Proteomes" id="UP000292447">
    <property type="component" value="Chromosome II"/>
</dbReference>
<dbReference type="PANTHER" id="PTHR45093">
    <property type="entry name" value="TRANSCRIPTION ACTIVATOR MSS11"/>
    <property type="match status" value="1"/>
</dbReference>
<dbReference type="PROSITE" id="PS50896">
    <property type="entry name" value="LISH"/>
    <property type="match status" value="1"/>
</dbReference>
<reference evidence="8" key="1">
    <citation type="submission" date="2019-03" db="EMBL/GenBank/DDBJ databases">
        <title>Snf2 controls pulcherriminic acid biosynthesis and connects pigmentation and antifungal activity of the yeast Metschnikowia pulcherrima.</title>
        <authorList>
            <person name="Gore-Lloyd D."/>
            <person name="Sumann I."/>
            <person name="Brachmann A.O."/>
            <person name="Schneeberger K."/>
            <person name="Ortiz-Merino R.A."/>
            <person name="Moreno-Beltran M."/>
            <person name="Schlaefli M."/>
            <person name="Kirner P."/>
            <person name="Santos Kron A."/>
            <person name="Wolfe K.H."/>
            <person name="Piel J."/>
            <person name="Ahrens C.H."/>
            <person name="Henk D."/>
            <person name="Freimoser F.M."/>
        </authorList>
    </citation>
    <scope>NUCLEOTIDE SEQUENCE [LARGE SCALE GENOMIC DNA]</scope>
    <source>
        <strain evidence="8">APC 1.2</strain>
    </source>
</reference>
<feature type="region of interest" description="Disordered" evidence="6">
    <location>
        <begin position="547"/>
        <end position="690"/>
    </location>
</feature>
<evidence type="ECO:0000256" key="6">
    <source>
        <dbReference type="SAM" id="MobiDB-lite"/>
    </source>
</evidence>
<keyword evidence="4" id="KW-0539">Nucleus</keyword>
<dbReference type="PANTHER" id="PTHR45093:SF2">
    <property type="entry name" value="LISH DOMAIN-CONTAINING PROTEIN"/>
    <property type="match status" value="1"/>
</dbReference>
<feature type="compositionally biased region" description="Low complexity" evidence="6">
    <location>
        <begin position="275"/>
        <end position="352"/>
    </location>
</feature>
<dbReference type="EMBL" id="CP034457">
    <property type="protein sequence ID" value="QBM87572.1"/>
    <property type="molecule type" value="Genomic_DNA"/>
</dbReference>
<evidence type="ECO:0000256" key="1">
    <source>
        <dbReference type="ARBA" id="ARBA00004123"/>
    </source>
</evidence>
<proteinExistence type="predicted"/>
<evidence type="ECO:0000256" key="4">
    <source>
        <dbReference type="ARBA" id="ARBA00023242"/>
    </source>
</evidence>
<evidence type="ECO:0000256" key="3">
    <source>
        <dbReference type="ARBA" id="ARBA00023163"/>
    </source>
</evidence>
<keyword evidence="3" id="KW-0804">Transcription</keyword>
<feature type="coiled-coil region" evidence="5">
    <location>
        <begin position="382"/>
        <end position="409"/>
    </location>
</feature>
<dbReference type="InterPro" id="IPR006594">
    <property type="entry name" value="LisH"/>
</dbReference>
<feature type="region of interest" description="Disordered" evidence="6">
    <location>
        <begin position="1"/>
        <end position="40"/>
    </location>
</feature>
<evidence type="ECO:0000256" key="5">
    <source>
        <dbReference type="SAM" id="Coils"/>
    </source>
</evidence>
<comment type="subcellular location">
    <subcellularLocation>
        <location evidence="1">Nucleus</location>
    </subcellularLocation>
</comment>
<dbReference type="AlphaFoldDB" id="A0A4P6XJS4"/>
<keyword evidence="8" id="KW-1185">Reference proteome</keyword>
<accession>A0A4P6XJS4</accession>
<feature type="compositionally biased region" description="Low complexity" evidence="6">
    <location>
        <begin position="241"/>
        <end position="264"/>
    </location>
</feature>
<keyword evidence="2" id="KW-0805">Transcription regulation</keyword>
<feature type="compositionally biased region" description="Basic and acidic residues" evidence="6">
    <location>
        <begin position="647"/>
        <end position="660"/>
    </location>
</feature>
<dbReference type="STRING" id="2163413.A0A4P6XJS4"/>
<evidence type="ECO:0000256" key="2">
    <source>
        <dbReference type="ARBA" id="ARBA00023015"/>
    </source>
</evidence>
<keyword evidence="5" id="KW-0175">Coiled coil</keyword>
<name>A0A4P6XJS4_9ASCO</name>
<feature type="compositionally biased region" description="Polar residues" evidence="6">
    <location>
        <begin position="583"/>
        <end position="596"/>
    </location>
</feature>
<feature type="compositionally biased region" description="Polar residues" evidence="6">
    <location>
        <begin position="1"/>
        <end position="13"/>
    </location>
</feature>
<gene>
    <name evidence="7" type="primary">MPUL0B07790</name>
    <name evidence="7" type="ORF">METSCH_B07790</name>
</gene>
<dbReference type="GO" id="GO:0005634">
    <property type="term" value="C:nucleus"/>
    <property type="evidence" value="ECO:0007669"/>
    <property type="project" value="UniProtKB-SubCell"/>
</dbReference>
<organism evidence="7 8">
    <name type="scientific">Metschnikowia aff. pulcherrima</name>
    <dbReference type="NCBI Taxonomy" id="2163413"/>
    <lineage>
        <taxon>Eukaryota</taxon>
        <taxon>Fungi</taxon>
        <taxon>Dikarya</taxon>
        <taxon>Ascomycota</taxon>
        <taxon>Saccharomycotina</taxon>
        <taxon>Pichiomycetes</taxon>
        <taxon>Metschnikowiaceae</taxon>
        <taxon>Metschnikowia</taxon>
    </lineage>
</organism>
<dbReference type="Pfam" id="PF08513">
    <property type="entry name" value="LisH"/>
    <property type="match status" value="1"/>
</dbReference>
<protein>
    <submittedName>
        <fullName evidence="7">LisH protein</fullName>
    </submittedName>
</protein>
<evidence type="ECO:0000313" key="7">
    <source>
        <dbReference type="EMBL" id="QBM87572.1"/>
    </source>
</evidence>
<evidence type="ECO:0000313" key="8">
    <source>
        <dbReference type="Proteomes" id="UP000292447"/>
    </source>
</evidence>
<feature type="compositionally biased region" description="Low complexity" evidence="6">
    <location>
        <begin position="26"/>
        <end position="40"/>
    </location>
</feature>